<keyword evidence="3" id="KW-1185">Reference proteome</keyword>
<gene>
    <name evidence="2" type="ORF">GCM10010470_55490</name>
</gene>
<dbReference type="Pfam" id="PF25232">
    <property type="entry name" value="DUF7848"/>
    <property type="match status" value="1"/>
</dbReference>
<evidence type="ECO:0000313" key="2">
    <source>
        <dbReference type="EMBL" id="GAA2812962.1"/>
    </source>
</evidence>
<proteinExistence type="predicted"/>
<dbReference type="InterPro" id="IPR057170">
    <property type="entry name" value="DUF7848"/>
</dbReference>
<comment type="caution">
    <text evidence="2">The sequence shown here is derived from an EMBL/GenBank/DDBJ whole genome shotgun (WGS) entry which is preliminary data.</text>
</comment>
<evidence type="ECO:0000259" key="1">
    <source>
        <dbReference type="Pfam" id="PF25232"/>
    </source>
</evidence>
<name>A0ABN3VK28_9PSEU</name>
<accession>A0ABN3VK28</accession>
<feature type="domain" description="DUF7848" evidence="1">
    <location>
        <begin position="57"/>
        <end position="107"/>
    </location>
</feature>
<dbReference type="EMBL" id="BAAAUX010000024">
    <property type="protein sequence ID" value="GAA2812962.1"/>
    <property type="molecule type" value="Genomic_DNA"/>
</dbReference>
<sequence length="119" mass="13519">MADTQLTDPPEQTDLFPHLQPEQPELPPWARHGRVSLVGHILTLPDLSQAPADSPHATWLRIDCLECGQYSEWVYAAEDGNAWDLRHAAHTGHRHFFSFSMSRIRFEVSEADTRTAAFL</sequence>
<dbReference type="Proteomes" id="UP001500979">
    <property type="component" value="Unassembled WGS sequence"/>
</dbReference>
<evidence type="ECO:0000313" key="3">
    <source>
        <dbReference type="Proteomes" id="UP001500979"/>
    </source>
</evidence>
<protein>
    <recommendedName>
        <fullName evidence="1">DUF7848 domain-containing protein</fullName>
    </recommendedName>
</protein>
<organism evidence="2 3">
    <name type="scientific">Saccharopolyspora taberi</name>
    <dbReference type="NCBI Taxonomy" id="60895"/>
    <lineage>
        <taxon>Bacteria</taxon>
        <taxon>Bacillati</taxon>
        <taxon>Actinomycetota</taxon>
        <taxon>Actinomycetes</taxon>
        <taxon>Pseudonocardiales</taxon>
        <taxon>Pseudonocardiaceae</taxon>
        <taxon>Saccharopolyspora</taxon>
    </lineage>
</organism>
<reference evidence="2 3" key="1">
    <citation type="journal article" date="2019" name="Int. J. Syst. Evol. Microbiol.">
        <title>The Global Catalogue of Microorganisms (GCM) 10K type strain sequencing project: providing services to taxonomists for standard genome sequencing and annotation.</title>
        <authorList>
            <consortium name="The Broad Institute Genomics Platform"/>
            <consortium name="The Broad Institute Genome Sequencing Center for Infectious Disease"/>
            <person name="Wu L."/>
            <person name="Ma J."/>
        </authorList>
    </citation>
    <scope>NUCLEOTIDE SEQUENCE [LARGE SCALE GENOMIC DNA]</scope>
    <source>
        <strain evidence="2 3">JCM 9383</strain>
    </source>
</reference>